<feature type="compositionally biased region" description="Basic residues" evidence="5">
    <location>
        <begin position="930"/>
        <end position="939"/>
    </location>
</feature>
<dbReference type="GO" id="GO:0016787">
    <property type="term" value="F:hydrolase activity"/>
    <property type="evidence" value="ECO:0007669"/>
    <property type="project" value="UniProtKB-KW"/>
</dbReference>
<dbReference type="EMBL" id="CP006912">
    <property type="protein sequence ID" value="AHB47392.1"/>
    <property type="molecule type" value="Genomic_DNA"/>
</dbReference>
<dbReference type="KEGG" id="hni:W911_01675"/>
<evidence type="ECO:0000256" key="5">
    <source>
        <dbReference type="SAM" id="MobiDB-lite"/>
    </source>
</evidence>
<keyword evidence="2" id="KW-0378">Hydrolase</keyword>
<dbReference type="PROSITE" id="PS51194">
    <property type="entry name" value="HELICASE_CTER"/>
    <property type="match status" value="1"/>
</dbReference>
<dbReference type="Pfam" id="PF00271">
    <property type="entry name" value="Helicase_C"/>
    <property type="match status" value="1"/>
</dbReference>
<sequence length="1070" mass="117210">MVSDLETRIRNVTAVLGPTNTGKTHLAIERMLGHETGMIGLPLRLLAREVYDKIASRIGADKVALITGEEKIKPERARYWVSTVEAMPRDVDVDFLAIDEIQLAADPERGHVFTDRLLHARGRKETLLLGAQTMRDAISDLISGANFISRPRLSRLTYAGEKKITRLPGRTAVVAFSANEVYAIAELIRRQRGGTAVVLGALSPRTRNAQVELYQSGDVDFLVATDAIGMGLNLDVDHVAFSAVRKFDGNTFRNLTPSEIGQIAGRAGRHMNDGTFGVTGNCEPFDSDLVERLETHTFDTVRVLQWRNRRLDFGSLDRLRDSLREIPNAPRLARARMADDVIALETLANDREIARLASGTAAVSRLWEVCQTPDYRKISSQNHAELVGTLYSHLMGPDGRVPEDWFAKQVAFADRTDGDIDTLANRIAHIRTWTFVSNRADWLRDPQHWQGRTREIEDALSDALHTCLTQRFVDSRTSALMKGLRDKEELTADIGEDGAIRVENHYVGRLSGFRFSPETQAEGIHGRATRNAAAQVLSRELAMRARRVAAAKSEAFRLTRGGRVLWRDEEIAKFEGADDPLKPLVAILADEHLSAPDREKVQTRLEAWRDEIVAERLKPLVDIAKAEDVAGLARGIAFRLTESFGMLKRELVADDMKHLDQQARAELRRYGVRFGAFNIFFPSLLKPAPAELAATLWALKHGPAQSLSLDALPEMPRAGLTSAVAQPDVPEALYRAHGFHVCGPRAVRIDILERLADLIRPLLAWRANPDNPTAPPKGATGDGGFVVTPEMMSILGCSPDELSNVLKVLGFRLDRKTMPRPVEPQKAEAAETPSAEPTPQSVTADGAVAEPAPQDAEAPSAAATEPEAATTAEASVADSAEAPAAAEAPASPSAEPDTVVIEIWRPRRHRHGEGRQGDGRGDERQGHREGRPHRGRRGPQRRDGHPHAAQAATPASANGAPAATNGEAVSDTPRGPRERGRDRPPQRGAGDQNDRGRSRGPRSRDGARDGVSGGDRRRDERRRHEDRQSGPAIRSASPPKKGGVDPDSPFASLGALRDELAKQAREKNSS</sequence>
<feature type="region of interest" description="Disordered" evidence="5">
    <location>
        <begin position="817"/>
        <end position="1070"/>
    </location>
</feature>
<protein>
    <submittedName>
        <fullName evidence="8">Helicase</fullName>
    </submittedName>
</protein>
<evidence type="ECO:0000256" key="4">
    <source>
        <dbReference type="ARBA" id="ARBA00022840"/>
    </source>
</evidence>
<organism evidence="8 9">
    <name type="scientific">Hyphomicrobium nitrativorans NL23</name>
    <dbReference type="NCBI Taxonomy" id="1029756"/>
    <lineage>
        <taxon>Bacteria</taxon>
        <taxon>Pseudomonadati</taxon>
        <taxon>Pseudomonadota</taxon>
        <taxon>Alphaproteobacteria</taxon>
        <taxon>Hyphomicrobiales</taxon>
        <taxon>Hyphomicrobiaceae</taxon>
        <taxon>Hyphomicrobium</taxon>
    </lineage>
</organism>
<dbReference type="AlphaFoldDB" id="V5SAD0"/>
<dbReference type="PANTHER" id="PTHR12131">
    <property type="entry name" value="ATP-DEPENDENT RNA AND DNA HELICASE"/>
    <property type="match status" value="1"/>
</dbReference>
<dbReference type="Gene3D" id="3.40.50.300">
    <property type="entry name" value="P-loop containing nucleotide triphosphate hydrolases"/>
    <property type="match status" value="2"/>
</dbReference>
<feature type="compositionally biased region" description="Basic and acidic residues" evidence="5">
    <location>
        <begin position="913"/>
        <end position="929"/>
    </location>
</feature>
<feature type="compositionally biased region" description="Low complexity" evidence="5">
    <location>
        <begin position="847"/>
        <end position="897"/>
    </location>
</feature>
<feature type="compositionally biased region" description="Basic and acidic residues" evidence="5">
    <location>
        <begin position="817"/>
        <end position="829"/>
    </location>
</feature>
<dbReference type="InterPro" id="IPR014001">
    <property type="entry name" value="Helicase_ATP-bd"/>
</dbReference>
<dbReference type="InterPro" id="IPR055206">
    <property type="entry name" value="DEXQc_SUV3"/>
</dbReference>
<dbReference type="GO" id="GO:0004386">
    <property type="term" value="F:helicase activity"/>
    <property type="evidence" value="ECO:0007669"/>
    <property type="project" value="UniProtKB-KW"/>
</dbReference>
<feature type="compositionally biased region" description="Low complexity" evidence="5">
    <location>
        <begin position="830"/>
        <end position="839"/>
    </location>
</feature>
<proteinExistence type="predicted"/>
<dbReference type="OrthoDB" id="9807155at2"/>
<evidence type="ECO:0000256" key="1">
    <source>
        <dbReference type="ARBA" id="ARBA00022741"/>
    </source>
</evidence>
<dbReference type="Pfam" id="PF22527">
    <property type="entry name" value="DEXQc_Suv3"/>
    <property type="match status" value="1"/>
</dbReference>
<feature type="compositionally biased region" description="Basic and acidic residues" evidence="5">
    <location>
        <begin position="1056"/>
        <end position="1070"/>
    </location>
</feature>
<dbReference type="HOGENOM" id="CLU_008788_0_0_5"/>
<dbReference type="STRING" id="1029756.W911_01675"/>
<evidence type="ECO:0000313" key="8">
    <source>
        <dbReference type="EMBL" id="AHB47392.1"/>
    </source>
</evidence>
<evidence type="ECO:0000259" key="6">
    <source>
        <dbReference type="PROSITE" id="PS51192"/>
    </source>
</evidence>
<dbReference type="SUPFAM" id="SSF52540">
    <property type="entry name" value="P-loop containing nucleoside triphosphate hydrolases"/>
    <property type="match status" value="2"/>
</dbReference>
<feature type="compositionally biased region" description="Basic and acidic residues" evidence="5">
    <location>
        <begin position="992"/>
        <end position="1028"/>
    </location>
</feature>
<keyword evidence="4" id="KW-0067">ATP-binding</keyword>
<keyword evidence="3 8" id="KW-0347">Helicase</keyword>
<evidence type="ECO:0000256" key="3">
    <source>
        <dbReference type="ARBA" id="ARBA00022806"/>
    </source>
</evidence>
<evidence type="ECO:0000313" key="9">
    <source>
        <dbReference type="Proteomes" id="UP000018542"/>
    </source>
</evidence>
<gene>
    <name evidence="8" type="ORF">W911_01675</name>
</gene>
<reference evidence="8 9" key="1">
    <citation type="journal article" date="2014" name="Genome Announc.">
        <title>Complete Genome Sequence of Hyphomicrobium nitrativorans Strain NL23, a Denitrifying Bacterium Isolated from Biofilm of a Methanol-Fed Denitrification System Treating Seawater at the Montreal Biodome.</title>
        <authorList>
            <person name="Martineau C."/>
            <person name="Villeneuve C."/>
            <person name="Mauffrey F."/>
            <person name="Villemur R."/>
        </authorList>
    </citation>
    <scope>NUCLEOTIDE SEQUENCE [LARGE SCALE GENOMIC DNA]</scope>
    <source>
        <strain evidence="8">NL23</strain>
    </source>
</reference>
<dbReference type="SMART" id="SM00490">
    <property type="entry name" value="HELICc"/>
    <property type="match status" value="1"/>
</dbReference>
<dbReference type="RefSeq" id="WP_023785768.1">
    <property type="nucleotide sequence ID" value="NC_022997.1"/>
</dbReference>
<feature type="compositionally biased region" description="Low complexity" evidence="5">
    <location>
        <begin position="948"/>
        <end position="966"/>
    </location>
</feature>
<name>V5SAD0_9HYPH</name>
<dbReference type="Proteomes" id="UP000018542">
    <property type="component" value="Chromosome"/>
</dbReference>
<dbReference type="PANTHER" id="PTHR12131:SF1">
    <property type="entry name" value="ATP-DEPENDENT RNA HELICASE SUPV3L1, MITOCHONDRIAL-RELATED"/>
    <property type="match status" value="1"/>
</dbReference>
<feature type="compositionally biased region" description="Basic and acidic residues" evidence="5">
    <location>
        <begin position="974"/>
        <end position="985"/>
    </location>
</feature>
<keyword evidence="1" id="KW-0547">Nucleotide-binding</keyword>
<dbReference type="PATRIC" id="fig|1029756.8.peg.355"/>
<dbReference type="InterPro" id="IPR027417">
    <property type="entry name" value="P-loop_NTPase"/>
</dbReference>
<evidence type="ECO:0000259" key="7">
    <source>
        <dbReference type="PROSITE" id="PS51194"/>
    </source>
</evidence>
<dbReference type="GO" id="GO:0005524">
    <property type="term" value="F:ATP binding"/>
    <property type="evidence" value="ECO:0007669"/>
    <property type="project" value="UniProtKB-KW"/>
</dbReference>
<feature type="domain" description="Helicase C-terminal" evidence="7">
    <location>
        <begin position="159"/>
        <end position="327"/>
    </location>
</feature>
<keyword evidence="9" id="KW-1185">Reference proteome</keyword>
<dbReference type="InterPro" id="IPR001650">
    <property type="entry name" value="Helicase_C-like"/>
</dbReference>
<accession>V5SAD0</accession>
<dbReference type="InterPro" id="IPR050699">
    <property type="entry name" value="RNA-DNA_Helicase"/>
</dbReference>
<evidence type="ECO:0000256" key="2">
    <source>
        <dbReference type="ARBA" id="ARBA00022801"/>
    </source>
</evidence>
<feature type="domain" description="Helicase ATP-binding" evidence="6">
    <location>
        <begin position="4"/>
        <end position="151"/>
    </location>
</feature>
<dbReference type="PROSITE" id="PS51192">
    <property type="entry name" value="HELICASE_ATP_BIND_1"/>
    <property type="match status" value="1"/>
</dbReference>